<protein>
    <recommendedName>
        <fullName evidence="8">Fumarate reductase subunit C</fullName>
    </recommendedName>
</protein>
<accession>A0ABW5C965</accession>
<evidence type="ECO:0000313" key="7">
    <source>
        <dbReference type="Proteomes" id="UP001597296"/>
    </source>
</evidence>
<feature type="transmembrane region" description="Helical" evidence="5">
    <location>
        <begin position="21"/>
        <end position="46"/>
    </location>
</feature>
<comment type="caution">
    <text evidence="6">The sequence shown here is derived from an EMBL/GenBank/DDBJ whole genome shotgun (WGS) entry which is preliminary data.</text>
</comment>
<dbReference type="InterPro" id="IPR003510">
    <property type="entry name" value="Fumarate_red_C"/>
</dbReference>
<name>A0ABW5C965_9PROT</name>
<reference evidence="7" key="1">
    <citation type="journal article" date="2019" name="Int. J. Syst. Evol. Microbiol.">
        <title>The Global Catalogue of Microorganisms (GCM) 10K type strain sequencing project: providing services to taxonomists for standard genome sequencing and annotation.</title>
        <authorList>
            <consortium name="The Broad Institute Genomics Platform"/>
            <consortium name="The Broad Institute Genome Sequencing Center for Infectious Disease"/>
            <person name="Wu L."/>
            <person name="Ma J."/>
        </authorList>
    </citation>
    <scope>NUCLEOTIDE SEQUENCE [LARGE SCALE GENOMIC DNA]</scope>
    <source>
        <strain evidence="7">KCTC 15012</strain>
    </source>
</reference>
<sequence length="129" mass="14591">MTRRPYHRPLPADWWRREPRLFRYIVREGTSVFVGLYAAILMDGMIRLAQGRAAWESYLAALSSSWGVTVQLVCLGFALFHTVTWFGVTPKAMPPILVKGERIPDRLIVRGHFALWAAVSLLVLLILGG</sequence>
<dbReference type="Gene3D" id="1.20.1300.10">
    <property type="entry name" value="Fumarate reductase/succinate dehydrogenase, transmembrane subunit"/>
    <property type="match status" value="1"/>
</dbReference>
<keyword evidence="3 5" id="KW-1133">Transmembrane helix</keyword>
<dbReference type="InterPro" id="IPR034804">
    <property type="entry name" value="SQR/QFR_C/D"/>
</dbReference>
<feature type="transmembrane region" description="Helical" evidence="5">
    <location>
        <begin position="107"/>
        <end position="127"/>
    </location>
</feature>
<keyword evidence="1" id="KW-1003">Cell membrane</keyword>
<dbReference type="EMBL" id="JBHUIY010000008">
    <property type="protein sequence ID" value="MFD2233388.1"/>
    <property type="molecule type" value="Genomic_DNA"/>
</dbReference>
<dbReference type="RefSeq" id="WP_377315165.1">
    <property type="nucleotide sequence ID" value="NZ_JBHUIY010000008.1"/>
</dbReference>
<feature type="transmembrane region" description="Helical" evidence="5">
    <location>
        <begin position="66"/>
        <end position="86"/>
    </location>
</feature>
<dbReference type="SUPFAM" id="SSF81343">
    <property type="entry name" value="Fumarate reductase respiratory complex transmembrane subunits"/>
    <property type="match status" value="1"/>
</dbReference>
<keyword evidence="7" id="KW-1185">Reference proteome</keyword>
<evidence type="ECO:0000256" key="5">
    <source>
        <dbReference type="SAM" id="Phobius"/>
    </source>
</evidence>
<keyword evidence="4 5" id="KW-0472">Membrane</keyword>
<evidence type="ECO:0000256" key="1">
    <source>
        <dbReference type="ARBA" id="ARBA00022475"/>
    </source>
</evidence>
<dbReference type="Pfam" id="PF02300">
    <property type="entry name" value="Fumarate_red_C"/>
    <property type="match status" value="1"/>
</dbReference>
<evidence type="ECO:0000256" key="4">
    <source>
        <dbReference type="ARBA" id="ARBA00023136"/>
    </source>
</evidence>
<proteinExistence type="predicted"/>
<gene>
    <name evidence="6" type="ORF">ACFSNB_06195</name>
</gene>
<keyword evidence="2 5" id="KW-0812">Transmembrane</keyword>
<evidence type="ECO:0000256" key="3">
    <source>
        <dbReference type="ARBA" id="ARBA00022989"/>
    </source>
</evidence>
<dbReference type="PIRSF" id="PIRSF000180">
    <property type="entry name" value="FrdC"/>
    <property type="match status" value="1"/>
</dbReference>
<evidence type="ECO:0008006" key="8">
    <source>
        <dbReference type="Google" id="ProtNLM"/>
    </source>
</evidence>
<dbReference type="Proteomes" id="UP001597296">
    <property type="component" value="Unassembled WGS sequence"/>
</dbReference>
<evidence type="ECO:0000313" key="6">
    <source>
        <dbReference type="EMBL" id="MFD2233388.1"/>
    </source>
</evidence>
<evidence type="ECO:0000256" key="2">
    <source>
        <dbReference type="ARBA" id="ARBA00022692"/>
    </source>
</evidence>
<organism evidence="6 7">
    <name type="scientific">Phaeospirillum tilakii</name>
    <dbReference type="NCBI Taxonomy" id="741673"/>
    <lineage>
        <taxon>Bacteria</taxon>
        <taxon>Pseudomonadati</taxon>
        <taxon>Pseudomonadota</taxon>
        <taxon>Alphaproteobacteria</taxon>
        <taxon>Rhodospirillales</taxon>
        <taxon>Rhodospirillaceae</taxon>
        <taxon>Phaeospirillum</taxon>
    </lineage>
</organism>